<dbReference type="GO" id="GO:0008270">
    <property type="term" value="F:zinc ion binding"/>
    <property type="evidence" value="ECO:0007669"/>
    <property type="project" value="InterPro"/>
</dbReference>
<proteinExistence type="predicted"/>
<evidence type="ECO:0000313" key="9">
    <source>
        <dbReference type="Proteomes" id="UP000326950"/>
    </source>
</evidence>
<dbReference type="InterPro" id="IPR001138">
    <property type="entry name" value="Zn2Cys6_DnaBD"/>
</dbReference>
<dbReference type="SMART" id="SM00066">
    <property type="entry name" value="GAL4"/>
    <property type="match status" value="1"/>
</dbReference>
<dbReference type="Gene3D" id="4.10.240.10">
    <property type="entry name" value="Zn(2)-C6 fungal-type DNA-binding domain"/>
    <property type="match status" value="1"/>
</dbReference>
<evidence type="ECO:0000259" key="7">
    <source>
        <dbReference type="PROSITE" id="PS50048"/>
    </source>
</evidence>
<dbReference type="GO" id="GO:0000976">
    <property type="term" value="F:transcription cis-regulatory region binding"/>
    <property type="evidence" value="ECO:0007669"/>
    <property type="project" value="TreeGrafter"/>
</dbReference>
<keyword evidence="2" id="KW-0805">Transcription regulation</keyword>
<dbReference type="PROSITE" id="PS50048">
    <property type="entry name" value="ZN2_CY6_FUNGAL_2"/>
    <property type="match status" value="1"/>
</dbReference>
<gene>
    <name evidence="8" type="ORF">BDV40DRAFT_298690</name>
</gene>
<evidence type="ECO:0000256" key="1">
    <source>
        <dbReference type="ARBA" id="ARBA00004123"/>
    </source>
</evidence>
<evidence type="ECO:0000256" key="6">
    <source>
        <dbReference type="SAM" id="MobiDB-lite"/>
    </source>
</evidence>
<dbReference type="OrthoDB" id="4525710at2759"/>
<dbReference type="SUPFAM" id="SSF57701">
    <property type="entry name" value="Zn2/Cys6 DNA-binding domain"/>
    <property type="match status" value="1"/>
</dbReference>
<organism evidence="8 9">
    <name type="scientific">Aspergillus tamarii</name>
    <dbReference type="NCBI Taxonomy" id="41984"/>
    <lineage>
        <taxon>Eukaryota</taxon>
        <taxon>Fungi</taxon>
        <taxon>Dikarya</taxon>
        <taxon>Ascomycota</taxon>
        <taxon>Pezizomycotina</taxon>
        <taxon>Eurotiomycetes</taxon>
        <taxon>Eurotiomycetidae</taxon>
        <taxon>Eurotiales</taxon>
        <taxon>Aspergillaceae</taxon>
        <taxon>Aspergillus</taxon>
        <taxon>Aspergillus subgen. Circumdati</taxon>
    </lineage>
</organism>
<evidence type="ECO:0000256" key="2">
    <source>
        <dbReference type="ARBA" id="ARBA00023015"/>
    </source>
</evidence>
<reference evidence="8 9" key="1">
    <citation type="submission" date="2019-04" db="EMBL/GenBank/DDBJ databases">
        <title>Friends and foes A comparative genomics study of 23 Aspergillus species from section Flavi.</title>
        <authorList>
            <consortium name="DOE Joint Genome Institute"/>
            <person name="Kjaerbolling I."/>
            <person name="Vesth T."/>
            <person name="Frisvad J.C."/>
            <person name="Nybo J.L."/>
            <person name="Theobald S."/>
            <person name="Kildgaard S."/>
            <person name="Isbrandt T."/>
            <person name="Kuo A."/>
            <person name="Sato A."/>
            <person name="Lyhne E.K."/>
            <person name="Kogle M.E."/>
            <person name="Wiebenga A."/>
            <person name="Kun R.S."/>
            <person name="Lubbers R.J."/>
            <person name="Makela M.R."/>
            <person name="Barry K."/>
            <person name="Chovatia M."/>
            <person name="Clum A."/>
            <person name="Daum C."/>
            <person name="Haridas S."/>
            <person name="He G."/>
            <person name="LaButti K."/>
            <person name="Lipzen A."/>
            <person name="Mondo S."/>
            <person name="Riley R."/>
            <person name="Salamov A."/>
            <person name="Simmons B.A."/>
            <person name="Magnuson J.K."/>
            <person name="Henrissat B."/>
            <person name="Mortensen U.H."/>
            <person name="Larsen T.O."/>
            <person name="Devries R.P."/>
            <person name="Grigoriev I.V."/>
            <person name="Machida M."/>
            <person name="Baker S.E."/>
            <person name="Andersen M.R."/>
        </authorList>
    </citation>
    <scope>NUCLEOTIDE SEQUENCE [LARGE SCALE GENOMIC DNA]</scope>
    <source>
        <strain evidence="8 9">CBS 117626</strain>
    </source>
</reference>
<dbReference type="GO" id="GO:0005634">
    <property type="term" value="C:nucleus"/>
    <property type="evidence" value="ECO:0007669"/>
    <property type="project" value="UniProtKB-SubCell"/>
</dbReference>
<dbReference type="Proteomes" id="UP000326950">
    <property type="component" value="Unassembled WGS sequence"/>
</dbReference>
<evidence type="ECO:0000313" key="8">
    <source>
        <dbReference type="EMBL" id="KAE8164202.1"/>
    </source>
</evidence>
<dbReference type="PANTHER" id="PTHR37534">
    <property type="entry name" value="TRANSCRIPTIONAL ACTIVATOR PROTEIN UGA3"/>
    <property type="match status" value="1"/>
</dbReference>
<protein>
    <recommendedName>
        <fullName evidence="7">Zn(2)-C6 fungal-type domain-containing protein</fullName>
    </recommendedName>
</protein>
<dbReference type="Pfam" id="PF00172">
    <property type="entry name" value="Zn_clus"/>
    <property type="match status" value="1"/>
</dbReference>
<dbReference type="InterPro" id="IPR036864">
    <property type="entry name" value="Zn2-C6_fun-type_DNA-bd_sf"/>
</dbReference>
<sequence length="613" mass="69304">MVPMQRSRAVQEPCWNCRDKHLKCDKQAPKCGRCEAKNLDCVIVSKRQVFRQGSTAHFSEDQHWVNSRPKRARLRVHDTGGSVVSNVQFDPSIIRHTDHGLSSTIPHTSPTAQHSSEPLNCFDLTSSENQRLHALAITACEADQLTHDVSSLTGPIFQEDESPQDSVTSGLSSRLPDESDPNFPAQIPSVSGSPEEIGHRDSSQGTNYFSGRVQSEYSPTPTSSDAALEPLESVQEACLLRYFIEELSPWFDVCDDRRHFQVVVPHRARHCPPLRNAIYAVASRHLSRLPQYRTSKGPSYQGQVLPHLSTSTAVEYMLKCIPALIDFHKICDREYQENIMAAAVILRQYEEIEEEEEIDSSTGARDQQPVNFLAIIQAIIETTVSIPTHHSFANAVFWIAIRQEIYYALAMQRFPRMKPDQDKRQGASAANKLILFAGDVTRWWLGDRSPLDWAVLKEKLHAITTEIMPEFVPILDKKADKSKGEIFSTVWYCSSAQVFGAQHYEIARMILIAENPNIRNDPHCRIAHRKVEAQVRSIVLNICGIGLSHQSLSPALVNAVISIILYGEYFTDPREREALEAVIEKTKAIHAWPMRKLHHAVKAKWEFIDSEDY</sequence>
<dbReference type="InterPro" id="IPR021858">
    <property type="entry name" value="Fun_TF"/>
</dbReference>
<dbReference type="GO" id="GO:0000981">
    <property type="term" value="F:DNA-binding transcription factor activity, RNA polymerase II-specific"/>
    <property type="evidence" value="ECO:0007669"/>
    <property type="project" value="InterPro"/>
</dbReference>
<evidence type="ECO:0000256" key="5">
    <source>
        <dbReference type="ARBA" id="ARBA00023242"/>
    </source>
</evidence>
<dbReference type="EMBL" id="ML738610">
    <property type="protein sequence ID" value="KAE8164202.1"/>
    <property type="molecule type" value="Genomic_DNA"/>
</dbReference>
<keyword evidence="9" id="KW-1185">Reference proteome</keyword>
<evidence type="ECO:0000256" key="3">
    <source>
        <dbReference type="ARBA" id="ARBA00023125"/>
    </source>
</evidence>
<name>A0A5N6UZS7_ASPTM</name>
<dbReference type="CDD" id="cd00067">
    <property type="entry name" value="GAL4"/>
    <property type="match status" value="1"/>
</dbReference>
<keyword evidence="5" id="KW-0539">Nucleus</keyword>
<dbReference type="GO" id="GO:0045944">
    <property type="term" value="P:positive regulation of transcription by RNA polymerase II"/>
    <property type="evidence" value="ECO:0007669"/>
    <property type="project" value="TreeGrafter"/>
</dbReference>
<dbReference type="AlphaFoldDB" id="A0A5N6UZS7"/>
<feature type="compositionally biased region" description="Polar residues" evidence="6">
    <location>
        <begin position="203"/>
        <end position="225"/>
    </location>
</feature>
<evidence type="ECO:0000256" key="4">
    <source>
        <dbReference type="ARBA" id="ARBA00023163"/>
    </source>
</evidence>
<dbReference type="PROSITE" id="PS00463">
    <property type="entry name" value="ZN2_CY6_FUNGAL_1"/>
    <property type="match status" value="1"/>
</dbReference>
<feature type="region of interest" description="Disordered" evidence="6">
    <location>
        <begin position="154"/>
        <end position="227"/>
    </location>
</feature>
<dbReference type="PANTHER" id="PTHR37534:SF2">
    <property type="entry name" value="N-ACETYLTRANSFERASE DOMAIN-CONTAINING PROTEIN"/>
    <property type="match status" value="1"/>
</dbReference>
<accession>A0A5N6UZS7</accession>
<dbReference type="Pfam" id="PF11951">
    <property type="entry name" value="Fungal_trans_2"/>
    <property type="match status" value="1"/>
</dbReference>
<feature type="domain" description="Zn(2)-C6 fungal-type" evidence="7">
    <location>
        <begin position="13"/>
        <end position="43"/>
    </location>
</feature>
<keyword evidence="4" id="KW-0804">Transcription</keyword>
<keyword evidence="3" id="KW-0238">DNA-binding</keyword>
<comment type="subcellular location">
    <subcellularLocation>
        <location evidence="1">Nucleus</location>
    </subcellularLocation>
</comment>